<keyword evidence="2" id="KW-1185">Reference proteome</keyword>
<comment type="caution">
    <text evidence="1">The sequence shown here is derived from an EMBL/GenBank/DDBJ whole genome shotgun (WGS) entry which is preliminary data.</text>
</comment>
<reference evidence="1" key="1">
    <citation type="submission" date="2021-06" db="EMBL/GenBank/DDBJ databases">
        <title>Comparative genomics, transcriptomics and evolutionary studies reveal genomic signatures of adaptation to plant cell wall in hemibiotrophic fungi.</title>
        <authorList>
            <consortium name="DOE Joint Genome Institute"/>
            <person name="Baroncelli R."/>
            <person name="Diaz J.F."/>
            <person name="Benocci T."/>
            <person name="Peng M."/>
            <person name="Battaglia E."/>
            <person name="Haridas S."/>
            <person name="Andreopoulos W."/>
            <person name="Labutti K."/>
            <person name="Pangilinan J."/>
            <person name="Floch G.L."/>
            <person name="Makela M.R."/>
            <person name="Henrissat B."/>
            <person name="Grigoriev I.V."/>
            <person name="Crouch J.A."/>
            <person name="De Vries R.P."/>
            <person name="Sukno S.A."/>
            <person name="Thon M.R."/>
        </authorList>
    </citation>
    <scope>NUCLEOTIDE SEQUENCE</scope>
    <source>
        <strain evidence="1">CBS 125086</strain>
    </source>
</reference>
<dbReference type="GeneID" id="85440321"/>
<name>A0AAD8UYR4_9PEZI</name>
<proteinExistence type="predicted"/>
<evidence type="ECO:0000313" key="2">
    <source>
        <dbReference type="Proteomes" id="UP001230504"/>
    </source>
</evidence>
<dbReference type="Proteomes" id="UP001230504">
    <property type="component" value="Unassembled WGS sequence"/>
</dbReference>
<protein>
    <submittedName>
        <fullName evidence="1">Uncharacterized protein</fullName>
    </submittedName>
</protein>
<organism evidence="1 2">
    <name type="scientific">Colletotrichum navitas</name>
    <dbReference type="NCBI Taxonomy" id="681940"/>
    <lineage>
        <taxon>Eukaryota</taxon>
        <taxon>Fungi</taxon>
        <taxon>Dikarya</taxon>
        <taxon>Ascomycota</taxon>
        <taxon>Pezizomycotina</taxon>
        <taxon>Sordariomycetes</taxon>
        <taxon>Hypocreomycetidae</taxon>
        <taxon>Glomerellales</taxon>
        <taxon>Glomerellaceae</taxon>
        <taxon>Colletotrichum</taxon>
        <taxon>Colletotrichum graminicola species complex</taxon>
    </lineage>
</organism>
<dbReference type="RefSeq" id="XP_060407483.1">
    <property type="nucleotide sequence ID" value="XM_060556081.1"/>
</dbReference>
<dbReference type="EMBL" id="JAHLJV010000147">
    <property type="protein sequence ID" value="KAK1566300.1"/>
    <property type="molecule type" value="Genomic_DNA"/>
</dbReference>
<gene>
    <name evidence="1" type="ORF">LY79DRAFT_529038</name>
</gene>
<feature type="non-terminal residue" evidence="1">
    <location>
        <position position="1"/>
    </location>
</feature>
<sequence length="137" mass="15904">ASREARKSFLRGLAKCIDRDSPLSPAERQEWIKVKDTGRKLFYLPSGVSYSVLFKLPFLREILLYCVQDLQYLPQLWLVYNRKLTPGWRLQVNRESQAMIKLSQSAVFNGRGRHMALPPDGHLSFTFGTQDLISKRF</sequence>
<evidence type="ECO:0000313" key="1">
    <source>
        <dbReference type="EMBL" id="KAK1566300.1"/>
    </source>
</evidence>
<dbReference type="PANTHER" id="PTHR43040:SF1">
    <property type="entry name" value="RIBONUCLEASE D"/>
    <property type="match status" value="1"/>
</dbReference>
<dbReference type="PANTHER" id="PTHR43040">
    <property type="entry name" value="RIBONUCLEASE D"/>
    <property type="match status" value="1"/>
</dbReference>
<dbReference type="AlphaFoldDB" id="A0AAD8UYR4"/>
<accession>A0AAD8UYR4</accession>